<name>A0AA38M6I8_9CUCU</name>
<keyword evidence="7" id="KW-1185">Reference proteome</keyword>
<dbReference type="GO" id="GO:0061630">
    <property type="term" value="F:ubiquitin protein ligase activity"/>
    <property type="evidence" value="ECO:0007669"/>
    <property type="project" value="TreeGrafter"/>
</dbReference>
<dbReference type="Proteomes" id="UP001168821">
    <property type="component" value="Unassembled WGS sequence"/>
</dbReference>
<evidence type="ECO:0000256" key="3">
    <source>
        <dbReference type="ARBA" id="ARBA00022833"/>
    </source>
</evidence>
<accession>A0AA38M6I8</accession>
<evidence type="ECO:0000313" key="6">
    <source>
        <dbReference type="EMBL" id="KAJ3644482.1"/>
    </source>
</evidence>
<feature type="domain" description="SIAH-type" evidence="5">
    <location>
        <begin position="329"/>
        <end position="391"/>
    </location>
</feature>
<keyword evidence="1" id="KW-0479">Metal-binding</keyword>
<evidence type="ECO:0000256" key="4">
    <source>
        <dbReference type="PROSITE-ProRule" id="PRU00455"/>
    </source>
</evidence>
<feature type="domain" description="SIAH-type" evidence="5">
    <location>
        <begin position="85"/>
        <end position="143"/>
    </location>
</feature>
<dbReference type="GO" id="GO:0008270">
    <property type="term" value="F:zinc ion binding"/>
    <property type="evidence" value="ECO:0007669"/>
    <property type="project" value="UniProtKB-KW"/>
</dbReference>
<keyword evidence="3" id="KW-0862">Zinc</keyword>
<dbReference type="PROSITE" id="PS51081">
    <property type="entry name" value="ZF_SIAH"/>
    <property type="match status" value="2"/>
</dbReference>
<dbReference type="Pfam" id="PF21361">
    <property type="entry name" value="Sina_ZnF"/>
    <property type="match status" value="2"/>
</dbReference>
<organism evidence="6 7">
    <name type="scientific">Zophobas morio</name>
    <dbReference type="NCBI Taxonomy" id="2755281"/>
    <lineage>
        <taxon>Eukaryota</taxon>
        <taxon>Metazoa</taxon>
        <taxon>Ecdysozoa</taxon>
        <taxon>Arthropoda</taxon>
        <taxon>Hexapoda</taxon>
        <taxon>Insecta</taxon>
        <taxon>Pterygota</taxon>
        <taxon>Neoptera</taxon>
        <taxon>Endopterygota</taxon>
        <taxon>Coleoptera</taxon>
        <taxon>Polyphaga</taxon>
        <taxon>Cucujiformia</taxon>
        <taxon>Tenebrionidae</taxon>
        <taxon>Zophobas</taxon>
    </lineage>
</organism>
<reference evidence="6" key="1">
    <citation type="journal article" date="2023" name="G3 (Bethesda)">
        <title>Whole genome assemblies of Zophobas morio and Tenebrio molitor.</title>
        <authorList>
            <person name="Kaur S."/>
            <person name="Stinson S.A."/>
            <person name="diCenzo G.C."/>
        </authorList>
    </citation>
    <scope>NUCLEOTIDE SEQUENCE</scope>
    <source>
        <strain evidence="6">QUZm001</strain>
    </source>
</reference>
<protein>
    <recommendedName>
        <fullName evidence="5">SIAH-type domain-containing protein</fullName>
    </recommendedName>
</protein>
<gene>
    <name evidence="6" type="ORF">Zmor_022207</name>
</gene>
<dbReference type="InterPro" id="IPR004162">
    <property type="entry name" value="SINA-like_animal"/>
</dbReference>
<evidence type="ECO:0000313" key="7">
    <source>
        <dbReference type="Proteomes" id="UP001168821"/>
    </source>
</evidence>
<dbReference type="PANTHER" id="PTHR45877">
    <property type="entry name" value="E3 UBIQUITIN-PROTEIN LIGASE SIAH2"/>
    <property type="match status" value="1"/>
</dbReference>
<dbReference type="EMBL" id="JALNTZ010000007">
    <property type="protein sequence ID" value="KAJ3644482.1"/>
    <property type="molecule type" value="Genomic_DNA"/>
</dbReference>
<comment type="caution">
    <text evidence="6">The sequence shown here is derived from an EMBL/GenBank/DDBJ whole genome shotgun (WGS) entry which is preliminary data.</text>
</comment>
<proteinExistence type="predicted"/>
<dbReference type="PANTHER" id="PTHR45877:SF2">
    <property type="entry name" value="E3 UBIQUITIN-PROTEIN LIGASE SINA-RELATED"/>
    <property type="match status" value="1"/>
</dbReference>
<evidence type="ECO:0000256" key="1">
    <source>
        <dbReference type="ARBA" id="ARBA00022723"/>
    </source>
</evidence>
<dbReference type="GO" id="GO:0043161">
    <property type="term" value="P:proteasome-mediated ubiquitin-dependent protein catabolic process"/>
    <property type="evidence" value="ECO:0007669"/>
    <property type="project" value="TreeGrafter"/>
</dbReference>
<dbReference type="GO" id="GO:0031624">
    <property type="term" value="F:ubiquitin conjugating enzyme binding"/>
    <property type="evidence" value="ECO:0007669"/>
    <property type="project" value="TreeGrafter"/>
</dbReference>
<dbReference type="SUPFAM" id="SSF49599">
    <property type="entry name" value="TRAF domain-like"/>
    <property type="match status" value="2"/>
</dbReference>
<evidence type="ECO:0000259" key="5">
    <source>
        <dbReference type="PROSITE" id="PS51081"/>
    </source>
</evidence>
<evidence type="ECO:0000256" key="2">
    <source>
        <dbReference type="ARBA" id="ARBA00022771"/>
    </source>
</evidence>
<sequence>MVSSEPAFELIFISFTTYYSFQIMDFDRLIASGEDSKLRCSFCQKYLSHFPVALCSNNQNICKRCKLPKGLLSYQNEAYQTVCQYLKFPCTYKPQGCIELLLPADVPTHEGTCPFRVIKCFLKDCNWKGCLPSLIPHYENIHFEKFLVKNEFTINMKSTMSDYRSFLMKYHGKILVFMWRFDTGTKKLEFSIHYNQYHHSTDTHVCQLRIGTEHTTMVHEFRSTSFQRMHLIELDLSSFESACIDGNVVCRFIIKDDYDDRFLSDGKQDTFLEFLKCSNCLKYVQPPVIRSGKTLKVHCPTCRSSIPQKEAAESPKVFRDFCLDTIAFIVSYPCQYTSNHCSFKGPIVELKIHEKACPYQTTKCPILAHHVSCVWKGAKKDLYNHIMADHHQLIHDMDDVLKLSPKNSEGEFKIIKFCERLFRLAYCVGTDKIYKWSVQTVLNDGQVFKFEIDVIDTTNKGQILAMSRVCSPVVPEEEIFTNPKTYCFAYADQVESLAELEEKDPLVSFKVKMFL</sequence>
<dbReference type="GO" id="GO:0005737">
    <property type="term" value="C:cytoplasm"/>
    <property type="evidence" value="ECO:0007669"/>
    <property type="project" value="TreeGrafter"/>
</dbReference>
<dbReference type="InterPro" id="IPR013083">
    <property type="entry name" value="Znf_RING/FYVE/PHD"/>
</dbReference>
<keyword evidence="2 4" id="KW-0863">Zinc-finger</keyword>
<dbReference type="AlphaFoldDB" id="A0AA38M6I8"/>
<dbReference type="Gene3D" id="3.30.40.10">
    <property type="entry name" value="Zinc/RING finger domain, C3HC4 (zinc finger)"/>
    <property type="match status" value="2"/>
</dbReference>
<dbReference type="InterPro" id="IPR013010">
    <property type="entry name" value="Znf_SIAH"/>
</dbReference>